<dbReference type="Pfam" id="PF00651">
    <property type="entry name" value="BTB"/>
    <property type="match status" value="1"/>
</dbReference>
<evidence type="ECO:0000313" key="4">
    <source>
        <dbReference type="Proteomes" id="UP000022910"/>
    </source>
</evidence>
<gene>
    <name evidence="3" type="ORF">RirG_063390</name>
</gene>
<dbReference type="SMART" id="SM00225">
    <property type="entry name" value="BTB"/>
    <property type="match status" value="1"/>
</dbReference>
<dbReference type="Proteomes" id="UP000022910">
    <property type="component" value="Unassembled WGS sequence"/>
</dbReference>
<dbReference type="Pfam" id="PF07534">
    <property type="entry name" value="TLD"/>
    <property type="match status" value="1"/>
</dbReference>
<dbReference type="PROSITE" id="PS50097">
    <property type="entry name" value="BTB"/>
    <property type="match status" value="1"/>
</dbReference>
<dbReference type="InterPro" id="IPR000210">
    <property type="entry name" value="BTB/POZ_dom"/>
</dbReference>
<feature type="domain" description="BTB" evidence="1">
    <location>
        <begin position="23"/>
        <end position="96"/>
    </location>
</feature>
<dbReference type="PROSITE" id="PS51886">
    <property type="entry name" value="TLDC"/>
    <property type="match status" value="1"/>
</dbReference>
<dbReference type="CDD" id="cd18186">
    <property type="entry name" value="BTB_POZ_ZBTB_KLHL-like"/>
    <property type="match status" value="1"/>
</dbReference>
<dbReference type="InterPro" id="IPR011333">
    <property type="entry name" value="SKP1/BTB/POZ_sf"/>
</dbReference>
<accession>A0A015LK82</accession>
<dbReference type="PANTHER" id="PTHR45774:SF3">
    <property type="entry name" value="BTB (POZ) DOMAIN-CONTAINING 2B-RELATED"/>
    <property type="match status" value="1"/>
</dbReference>
<dbReference type="AlphaFoldDB" id="A0A015LK82"/>
<dbReference type="Gene3D" id="3.30.710.10">
    <property type="entry name" value="Potassium Channel Kv1.1, Chain A"/>
    <property type="match status" value="1"/>
</dbReference>
<evidence type="ECO:0008006" key="5">
    <source>
        <dbReference type="Google" id="ProtNLM"/>
    </source>
</evidence>
<evidence type="ECO:0000259" key="1">
    <source>
        <dbReference type="PROSITE" id="PS50097"/>
    </source>
</evidence>
<sequence>MSNNLRNKFLEDISRLRNNPNSHDVKIIVGEDDNVETFTAHSIVLGTRSKYFQAAFYNEWTKKENNVIVFKKPNIKPQVFSILLEYYYTGKYSLEDANNQIYMIDFLDAADELCLVELLEPIKKYIIRNKVKLVQQNYVKIYNASIKYEGFGVIQEYCEELICKSPELMFESNDFHLIDETLLNIVIKKELAYKEIEIFNYVIKWGMKQRPQINSKISELTQEDYEELQYRLHELLKHIRLFTLTSDEFYNVIWPLRKLFSNDLIVKLVEYHLCTKDDTLIVDSLSRRTSKNLNSDIISLKQTNIILNWIYNNDDKIERNILNNYNLELIHRGGLDGMNLHTFCNMCYFKTSTLIVIKLEGSDIVVGGYNPKSWNSSDYDWIPVNNSFIFSFDNSKLDSDSYILSRIKYQNFAIKNFVNAIGFGDLQFLPNGIYNHKYYEKRIQCKNLFFIEDYEIFKISLKIST</sequence>
<feature type="domain" description="TLDc" evidence="2">
    <location>
        <begin position="305"/>
        <end position="460"/>
    </location>
</feature>
<evidence type="ECO:0000313" key="3">
    <source>
        <dbReference type="EMBL" id="EXX73086.1"/>
    </source>
</evidence>
<dbReference type="OrthoDB" id="194443at2759"/>
<dbReference type="HOGENOM" id="CLU_021542_0_1_1"/>
<dbReference type="SUPFAM" id="SSF54695">
    <property type="entry name" value="POZ domain"/>
    <property type="match status" value="1"/>
</dbReference>
<reference evidence="3 4" key="1">
    <citation type="submission" date="2014-02" db="EMBL/GenBank/DDBJ databases">
        <title>Single nucleus genome sequencing reveals high similarity among nuclei of an endomycorrhizal fungus.</title>
        <authorList>
            <person name="Lin K."/>
            <person name="Geurts R."/>
            <person name="Zhang Z."/>
            <person name="Limpens E."/>
            <person name="Saunders D.G."/>
            <person name="Mu D."/>
            <person name="Pang E."/>
            <person name="Cao H."/>
            <person name="Cha H."/>
            <person name="Lin T."/>
            <person name="Zhou Q."/>
            <person name="Shang Y."/>
            <person name="Li Y."/>
            <person name="Ivanov S."/>
            <person name="Sharma T."/>
            <person name="Velzen R.V."/>
            <person name="Ruijter N.D."/>
            <person name="Aanen D.K."/>
            <person name="Win J."/>
            <person name="Kamoun S."/>
            <person name="Bisseling T."/>
            <person name="Huang S."/>
        </authorList>
    </citation>
    <scope>NUCLEOTIDE SEQUENCE [LARGE SCALE GENOMIC DNA]</scope>
    <source>
        <strain evidence="4">DAOM197198w</strain>
    </source>
</reference>
<keyword evidence="4" id="KW-1185">Reference proteome</keyword>
<dbReference type="STRING" id="1432141.A0A015LK82"/>
<dbReference type="EMBL" id="JEMT01014866">
    <property type="protein sequence ID" value="EXX73086.1"/>
    <property type="molecule type" value="Genomic_DNA"/>
</dbReference>
<protein>
    <recommendedName>
        <fullName evidence="5">Kelch-like protein 17</fullName>
    </recommendedName>
</protein>
<name>A0A015LK82_RHIIW</name>
<dbReference type="PANTHER" id="PTHR45774">
    <property type="entry name" value="BTB/POZ DOMAIN-CONTAINING"/>
    <property type="match status" value="1"/>
</dbReference>
<comment type="caution">
    <text evidence="3">The sequence shown here is derived from an EMBL/GenBank/DDBJ whole genome shotgun (WGS) entry which is preliminary data.</text>
</comment>
<proteinExistence type="predicted"/>
<dbReference type="InterPro" id="IPR006571">
    <property type="entry name" value="TLDc_dom"/>
</dbReference>
<organism evidence="3 4">
    <name type="scientific">Rhizophagus irregularis (strain DAOM 197198w)</name>
    <name type="common">Glomus intraradices</name>
    <dbReference type="NCBI Taxonomy" id="1432141"/>
    <lineage>
        <taxon>Eukaryota</taxon>
        <taxon>Fungi</taxon>
        <taxon>Fungi incertae sedis</taxon>
        <taxon>Mucoromycota</taxon>
        <taxon>Glomeromycotina</taxon>
        <taxon>Glomeromycetes</taxon>
        <taxon>Glomerales</taxon>
        <taxon>Glomeraceae</taxon>
        <taxon>Rhizophagus</taxon>
    </lineage>
</organism>
<evidence type="ECO:0000259" key="2">
    <source>
        <dbReference type="PROSITE" id="PS51886"/>
    </source>
</evidence>